<dbReference type="SUPFAM" id="SSF52374">
    <property type="entry name" value="Nucleotidylyl transferase"/>
    <property type="match status" value="1"/>
</dbReference>
<evidence type="ECO:0000313" key="7">
    <source>
        <dbReference type="EMBL" id="AJW80055.1"/>
    </source>
</evidence>
<keyword evidence="2" id="KW-0548">Nucleotidyltransferase</keyword>
<dbReference type="Gene3D" id="3.40.50.620">
    <property type="entry name" value="HUPs"/>
    <property type="match status" value="1"/>
</dbReference>
<feature type="domain" description="Carbohydrate kinase PfkB" evidence="5">
    <location>
        <begin position="2"/>
        <end position="295"/>
    </location>
</feature>
<name>A0A0D5CLC2_9MICO</name>
<dbReference type="PATRIC" id="fig|33014.5.peg.2851"/>
<accession>A0A0D5CLC2</accession>
<keyword evidence="4" id="KW-0119">Carbohydrate metabolism</keyword>
<gene>
    <name evidence="7" type="ORF">VO01_13820</name>
</gene>
<dbReference type="KEGG" id="cmh:VO01_13820"/>
<keyword evidence="3" id="KW-0511">Multifunctional enzyme</keyword>
<evidence type="ECO:0000256" key="3">
    <source>
        <dbReference type="ARBA" id="ARBA00023268"/>
    </source>
</evidence>
<sequence length="460" mass="46644">MRIVVVGDVLLDVDMTGAAHRLSPDAPVPVIEVEESLPRAGGAGLVATMLARDGHDVRLVTVLSDDRHSATLRACLDRIEVVAGPSGAPTPVKTRVRADGHAIARIDEGCAPPPTPAATDEMLDAIATADAIVVADYGRGVTRDPRLRAALDARAAVVPLVWDPHPAGEPPVPNTALATPNLAEARAFSGLAGRDVAAAADAARLLQAKWGVATVAVTMSERGALLVSAPASGSAGGSMPVVVPAPLVATGDPCGAGDRLAATALAALAAGSPVEDAVRDAVASAAEYVDAGGVATLVGPPAARPIGGHAASALQVVRATRAAGGTVVATGGCFDLVHAGHARTLAAARALGDCLVVLLNSDDSVRRLKGLERPIMTEEDRVDLLMSLGVVDAVVLFSEDTPEEALRSIKPDLWVKGGDYRAEDLPESAVIAEWGGQAVTVPYHPGRSTTKLAGALARVG</sequence>
<keyword evidence="1 7" id="KW-0808">Transferase</keyword>
<dbReference type="InterPro" id="IPR029056">
    <property type="entry name" value="Ribokinase-like"/>
</dbReference>
<dbReference type="RefSeq" id="WP_045529725.1">
    <property type="nucleotide sequence ID" value="NZ_CP011043.1"/>
</dbReference>
<dbReference type="Pfam" id="PF00294">
    <property type="entry name" value="PfkB"/>
    <property type="match status" value="1"/>
</dbReference>
<dbReference type="InterPro" id="IPR014729">
    <property type="entry name" value="Rossmann-like_a/b/a_fold"/>
</dbReference>
<feature type="domain" description="Cytidyltransferase-like" evidence="6">
    <location>
        <begin position="330"/>
        <end position="420"/>
    </location>
</feature>
<organism evidence="7 8">
    <name type="scientific">Clavibacter michiganensis subsp. insidiosus</name>
    <dbReference type="NCBI Taxonomy" id="33014"/>
    <lineage>
        <taxon>Bacteria</taxon>
        <taxon>Bacillati</taxon>
        <taxon>Actinomycetota</taxon>
        <taxon>Actinomycetes</taxon>
        <taxon>Micrococcales</taxon>
        <taxon>Microbacteriaceae</taxon>
        <taxon>Clavibacter</taxon>
    </lineage>
</organism>
<evidence type="ECO:0000256" key="4">
    <source>
        <dbReference type="ARBA" id="ARBA00023277"/>
    </source>
</evidence>
<reference evidence="7 8" key="1">
    <citation type="journal article" date="2015" name="Genome Announc.">
        <title>Complete Genome Sequence of Clavibacter michiganensis subsp. insidiosus R1-1 Using PacBio Single-Molecule Real-Time Technology.</title>
        <authorList>
            <person name="Lu Y."/>
            <person name="Samac D.A."/>
            <person name="Glazebrook J."/>
            <person name="Ishimaru C.A."/>
        </authorList>
    </citation>
    <scope>NUCLEOTIDE SEQUENCE [LARGE SCALE GENOMIC DNA]</scope>
    <source>
        <strain evidence="7 8">R1-1</strain>
    </source>
</reference>
<dbReference type="PANTHER" id="PTHR43793:SF2">
    <property type="entry name" value="BIFUNCTIONAL PROTEIN HLDE"/>
    <property type="match status" value="1"/>
</dbReference>
<dbReference type="PANTHER" id="PTHR43793">
    <property type="entry name" value="FAD SYNTHASE"/>
    <property type="match status" value="1"/>
</dbReference>
<proteinExistence type="predicted"/>
<evidence type="ECO:0000256" key="2">
    <source>
        <dbReference type="ARBA" id="ARBA00022695"/>
    </source>
</evidence>
<dbReference type="Proteomes" id="UP000032604">
    <property type="component" value="Chromosome"/>
</dbReference>
<dbReference type="EMBL" id="CP011043">
    <property type="protein sequence ID" value="AJW80055.1"/>
    <property type="molecule type" value="Genomic_DNA"/>
</dbReference>
<dbReference type="Pfam" id="PF01467">
    <property type="entry name" value="CTP_transf_like"/>
    <property type="match status" value="1"/>
</dbReference>
<dbReference type="InterPro" id="IPR050385">
    <property type="entry name" value="Archaeal_FAD_synthase"/>
</dbReference>
<dbReference type="AlphaFoldDB" id="A0A0D5CLC2"/>
<dbReference type="OrthoDB" id="9802794at2"/>
<protein>
    <submittedName>
        <fullName evidence="7">D-beta-D-heptose 1-phosphate adenosyltransferase</fullName>
    </submittedName>
</protein>
<dbReference type="InterPro" id="IPR004821">
    <property type="entry name" value="Cyt_trans-like"/>
</dbReference>
<dbReference type="SUPFAM" id="SSF53613">
    <property type="entry name" value="Ribokinase-like"/>
    <property type="match status" value="1"/>
</dbReference>
<evidence type="ECO:0000259" key="6">
    <source>
        <dbReference type="Pfam" id="PF01467"/>
    </source>
</evidence>
<evidence type="ECO:0000259" key="5">
    <source>
        <dbReference type="Pfam" id="PF00294"/>
    </source>
</evidence>
<dbReference type="InterPro" id="IPR011611">
    <property type="entry name" value="PfkB_dom"/>
</dbReference>
<dbReference type="GO" id="GO:0016779">
    <property type="term" value="F:nucleotidyltransferase activity"/>
    <property type="evidence" value="ECO:0007669"/>
    <property type="project" value="UniProtKB-KW"/>
</dbReference>
<evidence type="ECO:0000313" key="8">
    <source>
        <dbReference type="Proteomes" id="UP000032604"/>
    </source>
</evidence>
<evidence type="ECO:0000256" key="1">
    <source>
        <dbReference type="ARBA" id="ARBA00022679"/>
    </source>
</evidence>
<dbReference type="NCBIfam" id="TIGR00125">
    <property type="entry name" value="cyt_tran_rel"/>
    <property type="match status" value="1"/>
</dbReference>
<dbReference type="Gene3D" id="3.40.1190.20">
    <property type="match status" value="1"/>
</dbReference>
<dbReference type="HOGENOM" id="CLU_021150_1_0_11"/>